<dbReference type="InterPro" id="IPR008265">
    <property type="entry name" value="Lipase_GDSL_AS"/>
</dbReference>
<dbReference type="SUPFAM" id="SSF52266">
    <property type="entry name" value="SGNH hydrolase"/>
    <property type="match status" value="1"/>
</dbReference>
<dbReference type="EMBL" id="JBHTJO010000001">
    <property type="protein sequence ID" value="MFD0985973.1"/>
    <property type="molecule type" value="Genomic_DNA"/>
</dbReference>
<dbReference type="PROSITE" id="PS01098">
    <property type="entry name" value="LIPASE_GDSL_SER"/>
    <property type="match status" value="1"/>
</dbReference>
<keyword evidence="4" id="KW-1185">Reference proteome</keyword>
<sequence length="231" mass="24305">MKAASARLVLFAAMLLMAALALPGLAVRADTTPPVIVAFGDSLTAGYQLPQSEAFPSQLQEALEARGQKAEVVNAGVSGDTAAGGLARFDWAVPEGADAIILELGANDALRGLSPAETKASLEKIIKQAKARGLPVLLAGMEAPRNMGKDYVEEFHAIYPDLAEEYDLIFYPFFLDGVAMEDQLTLGDGMHPNGEGVAKIVDGIMPKVEELLAEVKARREASASGSPSPKL</sequence>
<dbReference type="InterPro" id="IPR013830">
    <property type="entry name" value="SGNH_hydro"/>
</dbReference>
<organism evidence="3 4">
    <name type="scientific">Methyloligella solikamskensis</name>
    <dbReference type="NCBI Taxonomy" id="1177756"/>
    <lineage>
        <taxon>Bacteria</taxon>
        <taxon>Pseudomonadati</taxon>
        <taxon>Pseudomonadota</taxon>
        <taxon>Alphaproteobacteria</taxon>
        <taxon>Hyphomicrobiales</taxon>
        <taxon>Hyphomicrobiaceae</taxon>
        <taxon>Methyloligella</taxon>
    </lineage>
</organism>
<dbReference type="RefSeq" id="WP_379085241.1">
    <property type="nucleotide sequence ID" value="NZ_JBHTJO010000001.1"/>
</dbReference>
<keyword evidence="1" id="KW-0732">Signal</keyword>
<dbReference type="CDD" id="cd01822">
    <property type="entry name" value="Lysophospholipase_L1_like"/>
    <property type="match status" value="1"/>
</dbReference>
<feature type="chain" id="PRO_5045811360" evidence="1">
    <location>
        <begin position="22"/>
        <end position="231"/>
    </location>
</feature>
<accession>A0ABW3J6B4</accession>
<dbReference type="PANTHER" id="PTHR30383">
    <property type="entry name" value="THIOESTERASE 1/PROTEASE 1/LYSOPHOSPHOLIPASE L1"/>
    <property type="match status" value="1"/>
</dbReference>
<protein>
    <submittedName>
        <fullName evidence="3">Arylesterase</fullName>
    </submittedName>
</protein>
<dbReference type="Proteomes" id="UP001597102">
    <property type="component" value="Unassembled WGS sequence"/>
</dbReference>
<reference evidence="4" key="1">
    <citation type="journal article" date="2019" name="Int. J. Syst. Evol. Microbiol.">
        <title>The Global Catalogue of Microorganisms (GCM) 10K type strain sequencing project: providing services to taxonomists for standard genome sequencing and annotation.</title>
        <authorList>
            <consortium name="The Broad Institute Genomics Platform"/>
            <consortium name="The Broad Institute Genome Sequencing Center for Infectious Disease"/>
            <person name="Wu L."/>
            <person name="Ma J."/>
        </authorList>
    </citation>
    <scope>NUCLEOTIDE SEQUENCE [LARGE SCALE GENOMIC DNA]</scope>
    <source>
        <strain evidence="4">CCUG 61697</strain>
    </source>
</reference>
<comment type="caution">
    <text evidence="3">The sequence shown here is derived from an EMBL/GenBank/DDBJ whole genome shotgun (WGS) entry which is preliminary data.</text>
</comment>
<dbReference type="Gene3D" id="3.40.50.1110">
    <property type="entry name" value="SGNH hydrolase"/>
    <property type="match status" value="1"/>
</dbReference>
<evidence type="ECO:0000256" key="1">
    <source>
        <dbReference type="SAM" id="SignalP"/>
    </source>
</evidence>
<feature type="signal peptide" evidence="1">
    <location>
        <begin position="1"/>
        <end position="21"/>
    </location>
</feature>
<dbReference type="Pfam" id="PF13472">
    <property type="entry name" value="Lipase_GDSL_2"/>
    <property type="match status" value="1"/>
</dbReference>
<dbReference type="PANTHER" id="PTHR30383:SF24">
    <property type="entry name" value="THIOESTERASE 1_PROTEASE 1_LYSOPHOSPHOLIPASE L1"/>
    <property type="match status" value="1"/>
</dbReference>
<name>A0ABW3J6B4_9HYPH</name>
<feature type="domain" description="SGNH hydrolase-type esterase" evidence="2">
    <location>
        <begin position="38"/>
        <end position="197"/>
    </location>
</feature>
<dbReference type="InterPro" id="IPR036514">
    <property type="entry name" value="SGNH_hydro_sf"/>
</dbReference>
<evidence type="ECO:0000259" key="2">
    <source>
        <dbReference type="Pfam" id="PF13472"/>
    </source>
</evidence>
<evidence type="ECO:0000313" key="3">
    <source>
        <dbReference type="EMBL" id="MFD0985973.1"/>
    </source>
</evidence>
<gene>
    <name evidence="3" type="ORF">ACFQ2F_02545</name>
</gene>
<dbReference type="InterPro" id="IPR051532">
    <property type="entry name" value="Ester_Hydrolysis_Enzymes"/>
</dbReference>
<proteinExistence type="predicted"/>
<evidence type="ECO:0000313" key="4">
    <source>
        <dbReference type="Proteomes" id="UP001597102"/>
    </source>
</evidence>